<keyword evidence="1" id="KW-0812">Transmembrane</keyword>
<accession>A0A8S5Q4N8</accession>
<name>A0A8S5Q4N8_9CAUD</name>
<proteinExistence type="predicted"/>
<feature type="transmembrane region" description="Helical" evidence="1">
    <location>
        <begin position="6"/>
        <end position="25"/>
    </location>
</feature>
<dbReference type="EMBL" id="BK015567">
    <property type="protein sequence ID" value="DAE13524.1"/>
    <property type="molecule type" value="Genomic_DNA"/>
</dbReference>
<sequence length="56" mass="6398">MNELDVIGVASNLMFFVIVIAGVLAMLDERKINCLQALFYFLMEALFVLNIFLITR</sequence>
<protein>
    <submittedName>
        <fullName evidence="2">Uncharacterized protein</fullName>
    </submittedName>
</protein>
<evidence type="ECO:0000313" key="2">
    <source>
        <dbReference type="EMBL" id="DAE13524.1"/>
    </source>
</evidence>
<reference evidence="2" key="1">
    <citation type="journal article" date="2021" name="Proc. Natl. Acad. Sci. U.S.A.">
        <title>A Catalog of Tens of Thousands of Viruses from Human Metagenomes Reveals Hidden Associations with Chronic Diseases.</title>
        <authorList>
            <person name="Tisza M.J."/>
            <person name="Buck C.B."/>
        </authorList>
    </citation>
    <scope>NUCLEOTIDE SEQUENCE</scope>
    <source>
        <strain evidence="2">CtVif31</strain>
    </source>
</reference>
<keyword evidence="1" id="KW-1133">Transmembrane helix</keyword>
<organism evidence="2">
    <name type="scientific">Siphoviridae sp. ctVif31</name>
    <dbReference type="NCBI Taxonomy" id="2825532"/>
    <lineage>
        <taxon>Viruses</taxon>
        <taxon>Duplodnaviria</taxon>
        <taxon>Heunggongvirae</taxon>
        <taxon>Uroviricota</taxon>
        <taxon>Caudoviricetes</taxon>
    </lineage>
</organism>
<keyword evidence="1" id="KW-0472">Membrane</keyword>
<evidence type="ECO:0000256" key="1">
    <source>
        <dbReference type="SAM" id="Phobius"/>
    </source>
</evidence>
<feature type="transmembrane region" description="Helical" evidence="1">
    <location>
        <begin position="37"/>
        <end position="55"/>
    </location>
</feature>